<dbReference type="OrthoDB" id="2195547at2759"/>
<sequence length="240" mass="27958">MTFLNLITKEKIADSIIPISIIGAVINTGYTLKDKNFDNEFSNFIVPSFLLFFSAPLSANIIYKQMLIDSYLVMYYLAGVFLFFMLRDVIYARKICFIFPIILRLNFLLGLKDVNQPISLIFMYMTFCEFNSLILRKMFLEGGRLNFKNRELKGLIENIIVTYLIRNFSLPNYSVYSLIVVLEHLHFAEGFLKAKKEIKRRGRRANPNKSVNEENKTVLEDSQSVTGERKRGRKKKEVTE</sequence>
<name>A0A437ALT0_9MICR</name>
<dbReference type="AlphaFoldDB" id="A0A437ALT0"/>
<organism evidence="3 4">
    <name type="scientific">Tubulinosema ratisbonensis</name>
    <dbReference type="NCBI Taxonomy" id="291195"/>
    <lineage>
        <taxon>Eukaryota</taxon>
        <taxon>Fungi</taxon>
        <taxon>Fungi incertae sedis</taxon>
        <taxon>Microsporidia</taxon>
        <taxon>Tubulinosematoidea</taxon>
        <taxon>Tubulinosematidae</taxon>
        <taxon>Tubulinosema</taxon>
    </lineage>
</organism>
<keyword evidence="2" id="KW-0472">Membrane</keyword>
<comment type="caution">
    <text evidence="3">The sequence shown here is derived from an EMBL/GenBank/DDBJ whole genome shotgun (WGS) entry which is preliminary data.</text>
</comment>
<dbReference type="VEuPathDB" id="MicrosporidiaDB:TUBRATIS_14730"/>
<evidence type="ECO:0000313" key="4">
    <source>
        <dbReference type="Proteomes" id="UP000282876"/>
    </source>
</evidence>
<dbReference type="Proteomes" id="UP000282876">
    <property type="component" value="Unassembled WGS sequence"/>
</dbReference>
<feature type="transmembrane region" description="Helical" evidence="2">
    <location>
        <begin position="44"/>
        <end position="63"/>
    </location>
</feature>
<protein>
    <submittedName>
        <fullName evidence="3">Uncharacterized protein</fullName>
    </submittedName>
</protein>
<evidence type="ECO:0000256" key="2">
    <source>
        <dbReference type="SAM" id="Phobius"/>
    </source>
</evidence>
<feature type="region of interest" description="Disordered" evidence="1">
    <location>
        <begin position="200"/>
        <end position="240"/>
    </location>
</feature>
<reference evidence="3 4" key="1">
    <citation type="submission" date="2018-10" db="EMBL/GenBank/DDBJ databases">
        <title>Draft genome sequence of the microsporidian Tubulinosema ratisbonensis.</title>
        <authorList>
            <person name="Polonais V."/>
            <person name="Peyretaillade E."/>
            <person name="Niehus S."/>
            <person name="Wawrzyniak I."/>
            <person name="Franchet A."/>
            <person name="Gaspin C."/>
            <person name="Reichstadt M."/>
            <person name="Belser C."/>
            <person name="Labadie K."/>
            <person name="Delbac F."/>
            <person name="Ferrandon D."/>
        </authorList>
    </citation>
    <scope>NUCLEOTIDE SEQUENCE [LARGE SCALE GENOMIC DNA]</scope>
    <source>
        <strain evidence="3 4">Franzen</strain>
    </source>
</reference>
<dbReference type="EMBL" id="RCSS01000331">
    <property type="protein sequence ID" value="RVD92029.1"/>
    <property type="molecule type" value="Genomic_DNA"/>
</dbReference>
<keyword evidence="2" id="KW-1133">Transmembrane helix</keyword>
<evidence type="ECO:0000256" key="1">
    <source>
        <dbReference type="SAM" id="MobiDB-lite"/>
    </source>
</evidence>
<feature type="compositionally biased region" description="Basic residues" evidence="1">
    <location>
        <begin position="230"/>
        <end position="240"/>
    </location>
</feature>
<evidence type="ECO:0000313" key="3">
    <source>
        <dbReference type="EMBL" id="RVD92029.1"/>
    </source>
</evidence>
<feature type="transmembrane region" description="Helical" evidence="2">
    <location>
        <begin position="70"/>
        <end position="86"/>
    </location>
</feature>
<proteinExistence type="predicted"/>
<keyword evidence="4" id="KW-1185">Reference proteome</keyword>
<accession>A0A437ALT0</accession>
<feature type="transmembrane region" description="Helical" evidence="2">
    <location>
        <begin position="12"/>
        <end position="32"/>
    </location>
</feature>
<gene>
    <name evidence="3" type="ORF">TUBRATIS_14730</name>
</gene>
<keyword evidence="2" id="KW-0812">Transmembrane</keyword>